<protein>
    <submittedName>
        <fullName evidence="2">Si:dkey-7c18.24</fullName>
    </submittedName>
    <submittedName>
        <fullName evidence="4">Uncharacterized protein LOC562950</fullName>
    </submittedName>
</protein>
<dbReference type="PaxDb" id="7955-ENSDARP00000060743"/>
<reference evidence="4" key="5">
    <citation type="journal article" date="2017" name="Environ. Pollut.">
        <title>Metabolic disruption of zebrafish (Danio rerio) embryos by bisphenol A. An integrated metabolomic and transcriptomic approach.</title>
        <authorList>
            <person name="Ortiz-Villanueva E."/>
            <person name="Navarro-Martin L."/>
            <person name="Jaumot J."/>
            <person name="Benavente F."/>
            <person name="Sanz-Nebot V."/>
            <person name="Pina B."/>
            <person name="Tauler R."/>
        </authorList>
    </citation>
    <scope>NUCLEOTIDE SEQUENCE</scope>
    <source>
        <strain evidence="4">Tuebingen</strain>
    </source>
</reference>
<reference evidence="2 3" key="2">
    <citation type="journal article" date="2013" name="Nature">
        <title>The zebrafish reference genome sequence and its relationship to the human genome.</title>
        <authorList>
            <consortium name="Genome Reference Consortium Zebrafish"/>
            <person name="Howe K."/>
            <person name="Clark M.D."/>
            <person name="Torroja C.F."/>
            <person name="Torrance J."/>
            <person name="Berthelot C."/>
            <person name="Muffato M."/>
            <person name="Collins J.E."/>
            <person name="Humphray S."/>
            <person name="McLaren K."/>
            <person name="Matthews L."/>
            <person name="McLaren S."/>
            <person name="Sealy I."/>
            <person name="Caccamo M."/>
            <person name="Churcher C."/>
            <person name="Scott C."/>
            <person name="Barrett J.C."/>
            <person name="Koch R."/>
            <person name="Rauch G.J."/>
            <person name="White S."/>
            <person name="Chow W."/>
            <person name="Kilian B."/>
            <person name="Quintais L.T."/>
            <person name="Guerra-Assuncao J.A."/>
            <person name="Zhou Y."/>
            <person name="Gu Y."/>
            <person name="Yen J."/>
            <person name="Vogel J.H."/>
            <person name="Eyre T."/>
            <person name="Redmond S."/>
            <person name="Banerjee R."/>
            <person name="Chi J."/>
            <person name="Fu B."/>
            <person name="Langley E."/>
            <person name="Maguire S.F."/>
            <person name="Laird G.K."/>
            <person name="Lloyd D."/>
            <person name="Kenyon E."/>
            <person name="Donaldson S."/>
            <person name="Sehra H."/>
            <person name="Almeida-King J."/>
            <person name="Loveland J."/>
            <person name="Trevanion S."/>
            <person name="Jones M."/>
            <person name="Quail M."/>
            <person name="Willey D."/>
            <person name="Hunt A."/>
            <person name="Burton J."/>
            <person name="Sims S."/>
            <person name="McLay K."/>
            <person name="Plumb B."/>
            <person name="Davis J."/>
            <person name="Clee C."/>
            <person name="Oliver K."/>
            <person name="Clark R."/>
            <person name="Riddle C."/>
            <person name="Elliot D."/>
            <person name="Eliott D."/>
            <person name="Threadgold G."/>
            <person name="Harden G."/>
            <person name="Ware D."/>
            <person name="Begum S."/>
            <person name="Mortimore B."/>
            <person name="Mortimer B."/>
            <person name="Kerry G."/>
            <person name="Heath P."/>
            <person name="Phillimore B."/>
            <person name="Tracey A."/>
            <person name="Corby N."/>
            <person name="Dunn M."/>
            <person name="Johnson C."/>
            <person name="Wood J."/>
            <person name="Clark S."/>
            <person name="Pelan S."/>
            <person name="Griffiths G."/>
            <person name="Smith M."/>
            <person name="Glithero R."/>
            <person name="Howden P."/>
            <person name="Barker N."/>
            <person name="Lloyd C."/>
            <person name="Stevens C."/>
            <person name="Harley J."/>
            <person name="Holt K."/>
            <person name="Panagiotidis G."/>
            <person name="Lovell J."/>
            <person name="Beasley H."/>
            <person name="Henderson C."/>
            <person name="Gordon D."/>
            <person name="Auger K."/>
            <person name="Wright D."/>
            <person name="Collins J."/>
            <person name="Raisen C."/>
            <person name="Dyer L."/>
            <person name="Leung K."/>
            <person name="Robertson L."/>
            <person name="Ambridge K."/>
            <person name="Leongamornlert D."/>
            <person name="McGuire S."/>
            <person name="Gilderthorp R."/>
            <person name="Griffiths C."/>
            <person name="Manthravadi D."/>
            <person name="Nichol S."/>
            <person name="Barker G."/>
            <person name="Whitehead S."/>
            <person name="Kay M."/>
            <person name="Brown J."/>
            <person name="Murnane C."/>
            <person name="Gray E."/>
            <person name="Humphries M."/>
            <person name="Sycamore N."/>
            <person name="Barker D."/>
            <person name="Saunders D."/>
            <person name="Wallis J."/>
            <person name="Babbage A."/>
            <person name="Hammond S."/>
            <person name="Mashreghi-Mohammadi M."/>
            <person name="Barr L."/>
            <person name="Martin S."/>
            <person name="Wray P."/>
            <person name="Ellington A."/>
            <person name="Matthews N."/>
            <person name="Ellwood M."/>
            <person name="Woodmansey R."/>
            <person name="Clark G."/>
            <person name="Cooper J."/>
            <person name="Cooper J."/>
            <person name="Tromans A."/>
            <person name="Grafham D."/>
            <person name="Skuce C."/>
            <person name="Pandian R."/>
            <person name="Andrews R."/>
            <person name="Harrison E."/>
            <person name="Kimberley A."/>
            <person name="Garnett J."/>
            <person name="Fosker N."/>
            <person name="Hall R."/>
            <person name="Garner P."/>
            <person name="Kelly D."/>
            <person name="Bird C."/>
            <person name="Palmer S."/>
            <person name="Gehring I."/>
            <person name="Berger A."/>
            <person name="Dooley C.M."/>
            <person name="Ersan-Urun Z."/>
            <person name="Eser C."/>
            <person name="Geiger H."/>
            <person name="Geisler M."/>
            <person name="Karotki L."/>
            <person name="Kirn A."/>
            <person name="Konantz J."/>
            <person name="Konantz M."/>
            <person name="Oberlander M."/>
            <person name="Rudolph-Geiger S."/>
            <person name="Teucke M."/>
            <person name="Lanz C."/>
            <person name="Raddatz G."/>
            <person name="Osoegawa K."/>
            <person name="Zhu B."/>
            <person name="Rapp A."/>
            <person name="Widaa S."/>
            <person name="Langford C."/>
            <person name="Yang F."/>
            <person name="Schuster S.C."/>
            <person name="Carter N.P."/>
            <person name="Harrow J."/>
            <person name="Ning Z."/>
            <person name="Herrero J."/>
            <person name="Searle S.M."/>
            <person name="Enright A."/>
            <person name="Geisler R."/>
            <person name="Plasterk R.H."/>
            <person name="Lee C."/>
            <person name="Westerfield M."/>
            <person name="de Jong P.J."/>
            <person name="Zon L.I."/>
            <person name="Postlethwait J.H."/>
            <person name="Nusslein-Volhard C."/>
            <person name="Hubbard T.J."/>
            <person name="Roest Crollius H."/>
            <person name="Rogers J."/>
            <person name="Stemple D.L."/>
        </authorList>
    </citation>
    <scope>NUCLEOTIDE SEQUENCE [LARGE SCALE GENOMIC DNA]</scope>
    <source>
        <strain evidence="2">Tuebingen</strain>
    </source>
</reference>
<feature type="compositionally biased region" description="Low complexity" evidence="1">
    <location>
        <begin position="19"/>
        <end position="30"/>
    </location>
</feature>
<evidence type="ECO:0000313" key="3">
    <source>
        <dbReference type="Proteomes" id="UP000000437"/>
    </source>
</evidence>
<reference evidence="4" key="7">
    <citation type="submission" date="2025-04" db="UniProtKB">
        <authorList>
            <consortium name="RefSeq"/>
        </authorList>
    </citation>
    <scope>IDENTIFICATION</scope>
    <source>
        <strain evidence="4">Tuebingen</strain>
    </source>
</reference>
<reference evidence="4" key="1">
    <citation type="journal article" date="2010" name="Mol. Immunol.">
        <title>Transcriptome analysis of Traf6 function in the innate immune response of zebrafish embryos.</title>
        <authorList>
            <person name="Stockhammer O.W."/>
            <person name="Rauwerda H."/>
            <person name="Wittink F.R."/>
            <person name="Breit T.M."/>
            <person name="Meijer A.H."/>
            <person name="Spaink H.P."/>
        </authorList>
    </citation>
    <scope>NUCLEOTIDE SEQUENCE</scope>
    <source>
        <strain evidence="4">Tuebingen</strain>
    </source>
</reference>
<keyword evidence="3" id="KW-1185">Reference proteome</keyword>
<dbReference type="HOGENOM" id="CLU_2157484_0_0_1"/>
<dbReference type="KEGG" id="dre:562950"/>
<dbReference type="EMBL" id="AL929507">
    <property type="status" value="NOT_ANNOTATED_CDS"/>
    <property type="molecule type" value="Genomic_DNA"/>
</dbReference>
<dbReference type="AGR" id="ZFIN:ZDB-GENE-041014-63"/>
<feature type="region of interest" description="Disordered" evidence="1">
    <location>
        <begin position="19"/>
        <end position="57"/>
    </location>
</feature>
<dbReference type="Ensembl" id="ENSDART00000060744.6">
    <property type="protein sequence ID" value="ENSDARP00000060743.4"/>
    <property type="gene ID" value="ENSDARG00000041433.6"/>
</dbReference>
<reference evidence="2" key="3">
    <citation type="submission" date="2013-08" db="UniProtKB">
        <authorList>
            <consortium name="Ensembl"/>
        </authorList>
    </citation>
    <scope>IDENTIFICATION</scope>
    <source>
        <strain evidence="2">Tuebingen</strain>
    </source>
</reference>
<dbReference type="Proteomes" id="UP000000437">
    <property type="component" value="Chromosome 20"/>
</dbReference>
<accession>Q5QNN6</accession>
<dbReference type="STRING" id="7955.ENSDARP00000060743"/>
<accession>A0A8M1NC07</accession>
<dbReference type="RefSeq" id="NP_001076301.1">
    <property type="nucleotide sequence ID" value="NM_001082832.1"/>
</dbReference>
<reference evidence="4" key="4">
    <citation type="journal article" date="2016" name="Nature">
        <title>Unexpected role of interferon-gamma in regulating neuronal connectivity and social behaviour.</title>
        <authorList>
            <person name="Filiano A.J."/>
            <person name="Xu Y."/>
            <person name="Tustison N.J."/>
            <person name="Marsh R.L."/>
            <person name="Baker W."/>
            <person name="Smirnov I."/>
            <person name="Overall C.C."/>
            <person name="Gadani S.P."/>
            <person name="Turner S.D."/>
            <person name="Weng Z."/>
            <person name="Peerzade S.N."/>
            <person name="Chen H."/>
            <person name="Lee K.S."/>
            <person name="Scott M.M."/>
            <person name="Beenhakker M.P."/>
            <person name="Litvak V."/>
            <person name="Kipnis J."/>
        </authorList>
    </citation>
    <scope>NUCLEOTIDE SEQUENCE</scope>
    <source>
        <strain evidence="4">Tuebingen</strain>
    </source>
</reference>
<evidence type="ECO:0000256" key="1">
    <source>
        <dbReference type="SAM" id="MobiDB-lite"/>
    </source>
</evidence>
<evidence type="ECO:0000313" key="2">
    <source>
        <dbReference type="Ensembl" id="ENSDARP00000060743"/>
    </source>
</evidence>
<evidence type="ECO:0000313" key="4">
    <source>
        <dbReference type="RefSeq" id="NP_001076301.1"/>
    </source>
</evidence>
<sequence length="111" mass="11908">MNEIESFETSPDCIYVTSGSSTKSKTSTGSMARSDSVECNTSNKSKTSTGSMARSDSWSVTQAMRKNTLLAAASHKNCVLCDYVTLLGTWNPMVMLEIVTCAHKVNLPSTG</sequence>
<name>Q5QNN6_DANRE</name>
<feature type="compositionally biased region" description="Low complexity" evidence="1">
    <location>
        <begin position="40"/>
        <end position="49"/>
    </location>
</feature>
<evidence type="ECO:0000313" key="5">
    <source>
        <dbReference type="ZFIN" id="ZDB-GENE-041014-63"/>
    </source>
</evidence>
<dbReference type="Bgee" id="ENSDARG00000041433">
    <property type="expression patterns" value="Expressed in zone of skin and 17 other cell types or tissues"/>
</dbReference>
<dbReference type="ZFIN" id="ZDB-GENE-041014-63">
    <property type="gene designation" value="si:dkey-7c18.24"/>
</dbReference>
<dbReference type="AlphaFoldDB" id="Q5QNN6"/>
<organism evidence="2">
    <name type="scientific">Danio rerio</name>
    <name type="common">Zebrafish</name>
    <name type="synonym">Brachydanio rerio</name>
    <dbReference type="NCBI Taxonomy" id="7955"/>
    <lineage>
        <taxon>Eukaryota</taxon>
        <taxon>Metazoa</taxon>
        <taxon>Chordata</taxon>
        <taxon>Craniata</taxon>
        <taxon>Vertebrata</taxon>
        <taxon>Euteleostomi</taxon>
        <taxon>Actinopterygii</taxon>
        <taxon>Neopterygii</taxon>
        <taxon>Teleostei</taxon>
        <taxon>Ostariophysi</taxon>
        <taxon>Cypriniformes</taxon>
        <taxon>Danionidae</taxon>
        <taxon>Danioninae</taxon>
        <taxon>Danio</taxon>
    </lineage>
</organism>
<proteinExistence type="predicted"/>
<gene>
    <name evidence="2 4 5" type="primary">si:dkey-7c18.24</name>
</gene>
<dbReference type="GeneID" id="562950"/>
<reference evidence="4" key="6">
    <citation type="journal article" date="2023" name="Cells">
        <title>Inversely Regulated Inflammation-Related Processes Mediate Anxiety-Obesity Links in Zebrafish Larvae and Adults.</title>
        <authorList>
            <person name="Yehuda H."/>
            <person name="Madrer N."/>
            <person name="Goldberg D."/>
            <person name="Soreq H."/>
            <person name="Meerson A."/>
        </authorList>
    </citation>
    <scope>NUCLEOTIDE SEQUENCE</scope>
    <source>
        <strain evidence="4">Tuebingen</strain>
    </source>
</reference>